<evidence type="ECO:0000256" key="1">
    <source>
        <dbReference type="SAM" id="Phobius"/>
    </source>
</evidence>
<proteinExistence type="predicted"/>
<gene>
    <name evidence="2" type="ORF">AAE021_12505</name>
</gene>
<sequence>MDTVNPFDARPGMSRQYVIGRGIFMTAAYAMLAIILVMFISGLLAGGQFGPTSDIKWDVILPWPAVWIPAWLVIAVCLLPPIGVLVLAPKARWEEAPDFLMFLAMTALLFILMPFGLSRMYPDAGGAVFNDRYPEFGMAHHWLGALAQIITLPILGIRMAILVPAYNAAVRRSRQGLS</sequence>
<accession>A0ABZ2ZS52</accession>
<keyword evidence="1" id="KW-0812">Transmembrane</keyword>
<dbReference type="Proteomes" id="UP001448858">
    <property type="component" value="Chromosome"/>
</dbReference>
<feature type="transmembrane region" description="Helical" evidence="1">
    <location>
        <begin position="65"/>
        <end position="87"/>
    </location>
</feature>
<organism evidence="2 3">
    <name type="scientific">Arthrobacter citreus</name>
    <dbReference type="NCBI Taxonomy" id="1670"/>
    <lineage>
        <taxon>Bacteria</taxon>
        <taxon>Bacillati</taxon>
        <taxon>Actinomycetota</taxon>
        <taxon>Actinomycetes</taxon>
        <taxon>Micrococcales</taxon>
        <taxon>Micrococcaceae</taxon>
        <taxon>Arthrobacter</taxon>
    </lineage>
</organism>
<protein>
    <submittedName>
        <fullName evidence="2">Uncharacterized protein</fullName>
    </submittedName>
</protein>
<keyword evidence="3" id="KW-1185">Reference proteome</keyword>
<keyword evidence="1" id="KW-0472">Membrane</keyword>
<dbReference type="EMBL" id="CP151657">
    <property type="protein sequence ID" value="WZP15004.1"/>
    <property type="molecule type" value="Genomic_DNA"/>
</dbReference>
<keyword evidence="1" id="KW-1133">Transmembrane helix</keyword>
<feature type="transmembrane region" description="Helical" evidence="1">
    <location>
        <begin position="23"/>
        <end position="45"/>
    </location>
</feature>
<dbReference type="RefSeq" id="WP_342022665.1">
    <property type="nucleotide sequence ID" value="NZ_CP151657.1"/>
</dbReference>
<evidence type="ECO:0000313" key="3">
    <source>
        <dbReference type="Proteomes" id="UP001448858"/>
    </source>
</evidence>
<evidence type="ECO:0000313" key="2">
    <source>
        <dbReference type="EMBL" id="WZP15004.1"/>
    </source>
</evidence>
<feature type="transmembrane region" description="Helical" evidence="1">
    <location>
        <begin position="141"/>
        <end position="166"/>
    </location>
</feature>
<name>A0ABZ2ZS52_9MICC</name>
<feature type="transmembrane region" description="Helical" evidence="1">
    <location>
        <begin position="99"/>
        <end position="121"/>
    </location>
</feature>
<reference evidence="2 3" key="1">
    <citation type="submission" date="2024-04" db="EMBL/GenBank/DDBJ databases">
        <title>Arthrobacter sp. from Plains bison fecal sample.</title>
        <authorList>
            <person name="Ruzzini A."/>
        </authorList>
    </citation>
    <scope>NUCLEOTIDE SEQUENCE [LARGE SCALE GENOMIC DNA]</scope>
    <source>
        <strain evidence="2 3">EINP1</strain>
    </source>
</reference>